<dbReference type="Ensembl" id="ENSCPVT00000012212.2">
    <property type="protein sequence ID" value="ENSCPVP00000011715.1"/>
    <property type="gene ID" value="ENSCPVG00000008551.2"/>
</dbReference>
<sequence>SCINFPPGQGCGHSQGRDVGTAPAQGCGQGRDVGTAPAQGCGHSPSAGMWAQPGQGCGHSQDRDVGTAPAQGCGHTRHGVCHCDQFCSICILQFIVPFQL</sequence>
<keyword evidence="2" id="KW-1185">Reference proteome</keyword>
<evidence type="ECO:0000313" key="2">
    <source>
        <dbReference type="Proteomes" id="UP000694382"/>
    </source>
</evidence>
<organism evidence="1 2">
    <name type="scientific">Geospiza parvula</name>
    <name type="common">Small tree-finch</name>
    <name type="synonym">Camarhynchus parvulus</name>
    <dbReference type="NCBI Taxonomy" id="87175"/>
    <lineage>
        <taxon>Eukaryota</taxon>
        <taxon>Metazoa</taxon>
        <taxon>Chordata</taxon>
        <taxon>Craniata</taxon>
        <taxon>Vertebrata</taxon>
        <taxon>Euteleostomi</taxon>
        <taxon>Archelosauria</taxon>
        <taxon>Archosauria</taxon>
        <taxon>Dinosauria</taxon>
        <taxon>Saurischia</taxon>
        <taxon>Theropoda</taxon>
        <taxon>Coelurosauria</taxon>
        <taxon>Aves</taxon>
        <taxon>Neognathae</taxon>
        <taxon>Neoaves</taxon>
        <taxon>Telluraves</taxon>
        <taxon>Australaves</taxon>
        <taxon>Passeriformes</taxon>
        <taxon>Thraupidae</taxon>
        <taxon>Camarhynchus</taxon>
    </lineage>
</organism>
<accession>A0A8C3Q973</accession>
<reference evidence="1" key="2">
    <citation type="submission" date="2025-08" db="UniProtKB">
        <authorList>
            <consortium name="Ensembl"/>
        </authorList>
    </citation>
    <scope>IDENTIFICATION</scope>
</reference>
<name>A0A8C3Q973_GEOPR</name>
<dbReference type="AlphaFoldDB" id="A0A8C3Q973"/>
<protein>
    <submittedName>
        <fullName evidence="1">Uncharacterized protein</fullName>
    </submittedName>
</protein>
<reference evidence="1" key="1">
    <citation type="submission" date="2020-02" db="EMBL/GenBank/DDBJ databases">
        <authorList>
            <person name="Enbody D E."/>
            <person name="Pettersson E M."/>
        </authorList>
    </citation>
    <scope>NUCLEOTIDE SEQUENCE [LARGE SCALE GENOMIC DNA]</scope>
</reference>
<evidence type="ECO:0000313" key="1">
    <source>
        <dbReference type="Ensembl" id="ENSCPVP00000011715.1"/>
    </source>
</evidence>
<dbReference type="Proteomes" id="UP000694382">
    <property type="component" value="Chromosome 3"/>
</dbReference>
<reference evidence="1" key="3">
    <citation type="submission" date="2025-09" db="UniProtKB">
        <authorList>
            <consortium name="Ensembl"/>
        </authorList>
    </citation>
    <scope>IDENTIFICATION</scope>
</reference>
<proteinExistence type="predicted"/>